<dbReference type="Proteomes" id="UP000639338">
    <property type="component" value="Unassembled WGS sequence"/>
</dbReference>
<dbReference type="InterPro" id="IPR052035">
    <property type="entry name" value="ZnF_BED_domain_contain"/>
</dbReference>
<reference evidence="6 7" key="1">
    <citation type="submission" date="2020-08" db="EMBL/GenBank/DDBJ databases">
        <title>Aphidius gifuensis genome sequencing and assembly.</title>
        <authorList>
            <person name="Du Z."/>
        </authorList>
    </citation>
    <scope>NUCLEOTIDE SEQUENCE [LARGE SCALE GENOMIC DNA]</scope>
    <source>
        <strain evidence="6">YNYX2018</strain>
        <tissue evidence="6">Adults</tissue>
    </source>
</reference>
<keyword evidence="4" id="KW-0862">Zinc</keyword>
<evidence type="ECO:0000313" key="6">
    <source>
        <dbReference type="EMBL" id="KAF7992892.1"/>
    </source>
</evidence>
<comment type="caution">
    <text evidence="6">The sequence shown here is derived from an EMBL/GenBank/DDBJ whole genome shotgun (WGS) entry which is preliminary data.</text>
</comment>
<dbReference type="PANTHER" id="PTHR46481:SF10">
    <property type="entry name" value="ZINC FINGER BED DOMAIN-CONTAINING PROTEIN 39"/>
    <property type="match status" value="1"/>
</dbReference>
<keyword evidence="3" id="KW-0863">Zinc-finger</keyword>
<dbReference type="GO" id="GO:0008270">
    <property type="term" value="F:zinc ion binding"/>
    <property type="evidence" value="ECO:0007669"/>
    <property type="project" value="UniProtKB-KW"/>
</dbReference>
<evidence type="ECO:0000256" key="2">
    <source>
        <dbReference type="ARBA" id="ARBA00022723"/>
    </source>
</evidence>
<evidence type="ECO:0000256" key="1">
    <source>
        <dbReference type="ARBA" id="ARBA00004123"/>
    </source>
</evidence>
<organism evidence="6 7">
    <name type="scientific">Aphidius gifuensis</name>
    <name type="common">Parasitoid wasp</name>
    <dbReference type="NCBI Taxonomy" id="684658"/>
    <lineage>
        <taxon>Eukaryota</taxon>
        <taxon>Metazoa</taxon>
        <taxon>Ecdysozoa</taxon>
        <taxon>Arthropoda</taxon>
        <taxon>Hexapoda</taxon>
        <taxon>Insecta</taxon>
        <taxon>Pterygota</taxon>
        <taxon>Neoptera</taxon>
        <taxon>Endopterygota</taxon>
        <taxon>Hymenoptera</taxon>
        <taxon>Apocrita</taxon>
        <taxon>Ichneumonoidea</taxon>
        <taxon>Braconidae</taxon>
        <taxon>Aphidiinae</taxon>
        <taxon>Aphidius</taxon>
    </lineage>
</organism>
<comment type="subcellular location">
    <subcellularLocation>
        <location evidence="1">Nucleus</location>
    </subcellularLocation>
</comment>
<keyword evidence="7" id="KW-1185">Reference proteome</keyword>
<evidence type="ECO:0000256" key="5">
    <source>
        <dbReference type="ARBA" id="ARBA00023242"/>
    </source>
</evidence>
<evidence type="ECO:0008006" key="8">
    <source>
        <dbReference type="Google" id="ProtNLM"/>
    </source>
</evidence>
<sequence length="555" mass="63148">MKPGGRPLHEIWTQGFKRTSKCDGKFTATCQYCFKEFSNTSSERLINHRANCQAIDTLASSSSDNNNKITSTNPNSTIITEDSVSILSYDSDASGASSPSISSRPSKKRKLSNLRSLNQYFLSLTDSDKKKIDRAVLNFFVSCNIPFKKLESKNFSELVKVMCPAYKPLSPTEIATECLNKAYDQLDESRFLLSASEGILMISNTTQEDDIHIIIHIICSNKKLLFLDQFIRKKNEYELSSIVDQAIFDAQIKTKIKIYAVITEDEYKSLDDDVWSLRCCKSFAASIDHDLIDSCLESKAKYLLNEFSHPNLQQSLEKNGGTTFTITKKSLPWEIFSLCSINLKAMRKVISDQKLSRDTINILIDDDDDRSEISFEKKIKEQLCILEPICSLKNKCSEGSNLGEISESLLKLVRDPKYSSISLKTEKMLTPIFYIANLLHPKYRGRQFDKDNECLMRVNQYLLDKISVEDLNVLANYRESSGIFNSAALKEQTDPVSFWSAVSLVHPSMTSFALKIFELPLTVCQFEPLVSNVNNLPPQRFKKYVELYYYLNVNN</sequence>
<gene>
    <name evidence="6" type="ORF">HCN44_005236</name>
</gene>
<dbReference type="PANTHER" id="PTHR46481">
    <property type="entry name" value="ZINC FINGER BED DOMAIN-CONTAINING PROTEIN 4"/>
    <property type="match status" value="1"/>
</dbReference>
<evidence type="ECO:0000256" key="3">
    <source>
        <dbReference type="ARBA" id="ARBA00022771"/>
    </source>
</evidence>
<dbReference type="AlphaFoldDB" id="A0A834XUT7"/>
<protein>
    <recommendedName>
        <fullName evidence="8">BED-type domain-containing protein</fullName>
    </recommendedName>
</protein>
<proteinExistence type="predicted"/>
<keyword evidence="2" id="KW-0479">Metal-binding</keyword>
<name>A0A834XUT7_APHGI</name>
<dbReference type="OrthoDB" id="7684415at2759"/>
<dbReference type="GO" id="GO:0005634">
    <property type="term" value="C:nucleus"/>
    <property type="evidence" value="ECO:0007669"/>
    <property type="project" value="UniProtKB-SubCell"/>
</dbReference>
<evidence type="ECO:0000256" key="4">
    <source>
        <dbReference type="ARBA" id="ARBA00022833"/>
    </source>
</evidence>
<dbReference type="EMBL" id="JACMRX010000003">
    <property type="protein sequence ID" value="KAF7992892.1"/>
    <property type="molecule type" value="Genomic_DNA"/>
</dbReference>
<accession>A0A834XUT7</accession>
<keyword evidence="5" id="KW-0539">Nucleus</keyword>
<evidence type="ECO:0000313" key="7">
    <source>
        <dbReference type="Proteomes" id="UP000639338"/>
    </source>
</evidence>